<reference evidence="3" key="1">
    <citation type="journal article" date="2019" name="Int. J. Syst. Evol. Microbiol.">
        <title>The Global Catalogue of Microorganisms (GCM) 10K type strain sequencing project: providing services to taxonomists for standard genome sequencing and annotation.</title>
        <authorList>
            <consortium name="The Broad Institute Genomics Platform"/>
            <consortium name="The Broad Institute Genome Sequencing Center for Infectious Disease"/>
            <person name="Wu L."/>
            <person name="Ma J."/>
        </authorList>
    </citation>
    <scope>NUCLEOTIDE SEQUENCE [LARGE SCALE GENOMIC DNA]</scope>
    <source>
        <strain evidence="3">JCM 18952</strain>
    </source>
</reference>
<protein>
    <submittedName>
        <fullName evidence="2">Uncharacterized protein</fullName>
    </submittedName>
</protein>
<keyword evidence="1" id="KW-1133">Transmembrane helix</keyword>
<evidence type="ECO:0000313" key="2">
    <source>
        <dbReference type="EMBL" id="GAA5226245.1"/>
    </source>
</evidence>
<comment type="caution">
    <text evidence="2">The sequence shown here is derived from an EMBL/GenBank/DDBJ whole genome shotgun (WGS) entry which is preliminary data.</text>
</comment>
<dbReference type="RefSeq" id="WP_210100448.1">
    <property type="nucleotide sequence ID" value="NZ_BAABLK010000015.1"/>
</dbReference>
<dbReference type="Proteomes" id="UP001501257">
    <property type="component" value="Unassembled WGS sequence"/>
</dbReference>
<sequence>MMSRLTLGNIFKVVLVFMLFPFIAFLVLIIGIGAKNKKVLLEGGLYAALFLGAVATSGFGVTAFLGFGVMIVSAVRSYMLRDLWIPRRVRKSSGDPTEPMNAAAPSTSYPSPAAAASARSLDNLSAALAWVSAQAKQNKHRLPGDTYVTILETCQMLDSVLDTENRQPCGDARFEYELEAVVGEYLPAVLQGYLAIPPSMVERRQPNGRTPNEELDEQLRLLLGQSETLHSTRHHQTSADLTSTGNFLRERFGHHQNGGFDFGIK</sequence>
<gene>
    <name evidence="2" type="ORF">GCM10025778_07760</name>
</gene>
<organism evidence="2 3">
    <name type="scientific">Paeniglutamicibacter antarcticus</name>
    <dbReference type="NCBI Taxonomy" id="494023"/>
    <lineage>
        <taxon>Bacteria</taxon>
        <taxon>Bacillati</taxon>
        <taxon>Actinomycetota</taxon>
        <taxon>Actinomycetes</taxon>
        <taxon>Micrococcales</taxon>
        <taxon>Micrococcaceae</taxon>
        <taxon>Paeniglutamicibacter</taxon>
    </lineage>
</organism>
<feature type="transmembrane region" description="Helical" evidence="1">
    <location>
        <begin position="46"/>
        <end position="72"/>
    </location>
</feature>
<keyword evidence="1" id="KW-0812">Transmembrane</keyword>
<name>A0ABP9TJB0_9MICC</name>
<keyword evidence="1" id="KW-0472">Membrane</keyword>
<evidence type="ECO:0000313" key="3">
    <source>
        <dbReference type="Proteomes" id="UP001501257"/>
    </source>
</evidence>
<accession>A0ABP9TJB0</accession>
<feature type="transmembrane region" description="Helical" evidence="1">
    <location>
        <begin position="12"/>
        <end position="34"/>
    </location>
</feature>
<evidence type="ECO:0000256" key="1">
    <source>
        <dbReference type="SAM" id="Phobius"/>
    </source>
</evidence>
<proteinExistence type="predicted"/>
<dbReference type="EMBL" id="BAABLK010000015">
    <property type="protein sequence ID" value="GAA5226245.1"/>
    <property type="molecule type" value="Genomic_DNA"/>
</dbReference>
<keyword evidence="3" id="KW-1185">Reference proteome</keyword>